<reference evidence="2" key="1">
    <citation type="journal article" date="2019" name="Int. J. Syst. Evol. Microbiol.">
        <title>The Global Catalogue of Microorganisms (GCM) 10K type strain sequencing project: providing services to taxonomists for standard genome sequencing and annotation.</title>
        <authorList>
            <consortium name="The Broad Institute Genomics Platform"/>
            <consortium name="The Broad Institute Genome Sequencing Center for Infectious Disease"/>
            <person name="Wu L."/>
            <person name="Ma J."/>
        </authorList>
    </citation>
    <scope>NUCLEOTIDE SEQUENCE [LARGE SCALE GENOMIC DNA]</scope>
    <source>
        <strain evidence="2">JCM 12393</strain>
    </source>
</reference>
<evidence type="ECO:0000313" key="2">
    <source>
        <dbReference type="Proteomes" id="UP001499863"/>
    </source>
</evidence>
<dbReference type="PRINTS" id="PR00377">
    <property type="entry name" value="IMPHPHTASES"/>
</dbReference>
<name>A0ABP4IRV8_9ACTN</name>
<dbReference type="Proteomes" id="UP001499863">
    <property type="component" value="Unassembled WGS sequence"/>
</dbReference>
<accession>A0ABP4IRV8</accession>
<dbReference type="PANTHER" id="PTHR20854">
    <property type="entry name" value="INOSITOL MONOPHOSPHATASE"/>
    <property type="match status" value="1"/>
</dbReference>
<dbReference type="Gene3D" id="3.30.540.10">
    <property type="entry name" value="Fructose-1,6-Bisphosphatase, subunit A, domain 1"/>
    <property type="match status" value="1"/>
</dbReference>
<dbReference type="RefSeq" id="WP_344336049.1">
    <property type="nucleotide sequence ID" value="NZ_BAAAKJ010000189.1"/>
</dbReference>
<protein>
    <submittedName>
        <fullName evidence="1">Inositol monophosphatase</fullName>
    </submittedName>
</protein>
<dbReference type="EMBL" id="BAAAKJ010000189">
    <property type="protein sequence ID" value="GAA1397407.1"/>
    <property type="molecule type" value="Genomic_DNA"/>
</dbReference>
<dbReference type="PANTHER" id="PTHR20854:SF4">
    <property type="entry name" value="INOSITOL-1-MONOPHOSPHATASE-RELATED"/>
    <property type="match status" value="1"/>
</dbReference>
<dbReference type="SUPFAM" id="SSF56655">
    <property type="entry name" value="Carbohydrate phosphatase"/>
    <property type="match status" value="1"/>
</dbReference>
<sequence length="270" mass="27586">MSNDEVRELRGLLTGAEAAVRAVGARLAAQRPDRPCPASTLAEARARFAALDGPVAAELRDRLGALRPRAGRVEDEFDGTVPAEGEWWLCDATDGAVQFLLGLPQWAVTATLVRDGAAVLAVVHAPLLGPTYRAVRGGGAELDGRPITVVERELAATVAGTSQPPLVARDPVALRRAGTSLSAVAGAVLAVRNLGPTSLQVAQVGSGHLGLFWEFGPDAANLLPGALVAAEAGATVTDTAGAPWTPGSDGFLTAAPGLHARALPLLSSLD</sequence>
<dbReference type="Gene3D" id="3.40.190.80">
    <property type="match status" value="1"/>
</dbReference>
<keyword evidence="2" id="KW-1185">Reference proteome</keyword>
<dbReference type="InterPro" id="IPR000760">
    <property type="entry name" value="Inositol_monophosphatase-like"/>
</dbReference>
<gene>
    <name evidence="1" type="ORF">GCM10009639_34730</name>
</gene>
<dbReference type="Pfam" id="PF00459">
    <property type="entry name" value="Inositol_P"/>
    <property type="match status" value="1"/>
</dbReference>
<comment type="caution">
    <text evidence="1">The sequence shown here is derived from an EMBL/GenBank/DDBJ whole genome shotgun (WGS) entry which is preliminary data.</text>
</comment>
<proteinExistence type="predicted"/>
<evidence type="ECO:0000313" key="1">
    <source>
        <dbReference type="EMBL" id="GAA1397407.1"/>
    </source>
</evidence>
<organism evidence="1 2">
    <name type="scientific">Kitasatospora putterlickiae</name>
    <dbReference type="NCBI Taxonomy" id="221725"/>
    <lineage>
        <taxon>Bacteria</taxon>
        <taxon>Bacillati</taxon>
        <taxon>Actinomycetota</taxon>
        <taxon>Actinomycetes</taxon>
        <taxon>Kitasatosporales</taxon>
        <taxon>Streptomycetaceae</taxon>
        <taxon>Kitasatospora</taxon>
    </lineage>
</organism>